<dbReference type="Pfam" id="PF00563">
    <property type="entry name" value="EAL"/>
    <property type="match status" value="2"/>
</dbReference>
<dbReference type="SMART" id="SM00091">
    <property type="entry name" value="PAS"/>
    <property type="match status" value="1"/>
</dbReference>
<comment type="caution">
    <text evidence="6">The sequence shown here is derived from an EMBL/GenBank/DDBJ whole genome shotgun (WGS) entry which is preliminary data.</text>
</comment>
<dbReference type="Gene3D" id="3.20.20.450">
    <property type="entry name" value="EAL domain"/>
    <property type="match status" value="2"/>
</dbReference>
<name>A0A4R5BZR7_9PSEU</name>
<dbReference type="PANTHER" id="PTHR44757:SF2">
    <property type="entry name" value="BIOFILM ARCHITECTURE MAINTENANCE PROTEIN MBAA"/>
    <property type="match status" value="1"/>
</dbReference>
<dbReference type="InterPro" id="IPR013656">
    <property type="entry name" value="PAS_4"/>
</dbReference>
<feature type="domain" description="GGDEF" evidence="5">
    <location>
        <begin position="736"/>
        <end position="867"/>
    </location>
</feature>
<evidence type="ECO:0000259" key="4">
    <source>
        <dbReference type="PROSITE" id="PS50883"/>
    </source>
</evidence>
<dbReference type="InterPro" id="IPR035965">
    <property type="entry name" value="PAS-like_dom_sf"/>
</dbReference>
<gene>
    <name evidence="6" type="ORF">E1202_01965</name>
</gene>
<dbReference type="Pfam" id="PF08448">
    <property type="entry name" value="PAS_4"/>
    <property type="match status" value="1"/>
</dbReference>
<dbReference type="SMART" id="SM00267">
    <property type="entry name" value="GGDEF"/>
    <property type="match status" value="2"/>
</dbReference>
<dbReference type="NCBIfam" id="TIGR00229">
    <property type="entry name" value="sensory_box"/>
    <property type="match status" value="1"/>
</dbReference>
<dbReference type="InterPro" id="IPR043128">
    <property type="entry name" value="Rev_trsase/Diguanyl_cyclase"/>
</dbReference>
<dbReference type="InterPro" id="IPR046342">
    <property type="entry name" value="CBS_dom_sf"/>
</dbReference>
<dbReference type="InterPro" id="IPR000700">
    <property type="entry name" value="PAS-assoc_C"/>
</dbReference>
<sequence length="1134" mass="122627">MRHHDQVRPAQGASFRFEPMVNIGISGIMAVEALPSCGTAGPADSHRSPDRSLAAQDGEMAVAGLCEFLECESMLPLHVNILASTVAHDLAWAEVLRAELHKAGRLEHEITVEIGPPMREVSVSCLLAGVDYLRNCGFRIALDGVGDSDVPPALVADVRPDVVKLHPNIVRSLPESRGRLGVLDAMNALCESTGSVLVAEGVEDDRQLALLRDHEVRRVQGPLFSSPTGLPPSTVSVPQRGALVDRTGEAITGPRASDFLSAATTLPLTTTADEVREVLNDHPDVESVVLVDEDRRPVHTLDRSRFLLSVTGPYGHALHAAKPASRLADKPRLVTTSTLAMNALETISQSSRERLYDDAVVVDESGRCLGVVRAIDLIRGIAAMRTDNAIALNPLTGLPGSDSIACEVRRCIDRRDSFTLGWLDVDSFKTVNDTVGFAAGDDLIRGLGRSLTDAATVLSSVKVAHVGGDDFLLFATAESDLQQFADQVLTPQREANGVAVTLSLATLECSGSTVSSYQEASQRLTPVKRIAKKVGGTSWVTSRLDDESIRVKRGHWPDDSSEDGQRPAASHDEAVRPNQPSVLTRLYRSSQRFTDLLAVAPVGIGLFDESESLVDANPALCDLLGYRLDKLRGMTVEHMTHPQFPATKRTNATAPASYRMLIRSDGQPVYCELHSALSVQDDGRQFWLMVFQDITERHQAAEALHHQATHDELTGLPNRAAINELLNDRLTAANPQRIAVLVCDIDNFKRINDALGHEAGDDVLRSLATRLENNVPDPCTVGRLSGDEFIVTCLDVDDLDGLATRLASLLRTAVPVKGEHLVRISASIGVAVSDDTITDGDDLVRFANAAKTEAQKRGPGHVALAGPDLITSTDQQVQLESQLRLALANDELHLHYQPVVDATGMTVGAEALVRWKRDDGTSVAPGTFLPVAEQGNLLRDLDRWVMRTALEEASAWPPGPDGTPIGISINVAGLTPDDPDFATEVAAMIDDSGIDWNRVVIEVVETELADIPAKQLSAMHRLVERGLRFAVDDFGTGYSSLARLQDLPAQIIKVDRRFVAEIDTDNTQLAVARAITDMAKAMGRRCVAEGVETAAQLRTLRELGIERYQGWLFSHDVPGGELRSLLGRPLPQFG</sequence>
<dbReference type="InterPro" id="IPR000014">
    <property type="entry name" value="PAS"/>
</dbReference>
<dbReference type="InterPro" id="IPR001633">
    <property type="entry name" value="EAL_dom"/>
</dbReference>
<dbReference type="Gene3D" id="3.30.450.20">
    <property type="entry name" value="PAS domain"/>
    <property type="match status" value="1"/>
</dbReference>
<dbReference type="CDD" id="cd00130">
    <property type="entry name" value="PAS"/>
    <property type="match status" value="1"/>
</dbReference>
<feature type="domain" description="PAS" evidence="2">
    <location>
        <begin position="589"/>
        <end position="643"/>
    </location>
</feature>
<dbReference type="InterPro" id="IPR052155">
    <property type="entry name" value="Biofilm_reg_signaling"/>
</dbReference>
<dbReference type="InterPro" id="IPR000160">
    <property type="entry name" value="GGDEF_dom"/>
</dbReference>
<evidence type="ECO:0000259" key="3">
    <source>
        <dbReference type="PROSITE" id="PS50113"/>
    </source>
</evidence>
<dbReference type="Proteomes" id="UP000294723">
    <property type="component" value="Unassembled WGS sequence"/>
</dbReference>
<evidence type="ECO:0000259" key="5">
    <source>
        <dbReference type="PROSITE" id="PS50887"/>
    </source>
</evidence>
<dbReference type="PROSITE" id="PS50113">
    <property type="entry name" value="PAC"/>
    <property type="match status" value="1"/>
</dbReference>
<dbReference type="SUPFAM" id="SSF54631">
    <property type="entry name" value="CBS-domain pair"/>
    <property type="match status" value="1"/>
</dbReference>
<evidence type="ECO:0000313" key="6">
    <source>
        <dbReference type="EMBL" id="TDD92768.1"/>
    </source>
</evidence>
<dbReference type="SUPFAM" id="SSF141868">
    <property type="entry name" value="EAL domain-like"/>
    <property type="match status" value="2"/>
</dbReference>
<feature type="compositionally biased region" description="Basic and acidic residues" evidence="1">
    <location>
        <begin position="550"/>
        <end position="575"/>
    </location>
</feature>
<dbReference type="PROSITE" id="PS50883">
    <property type="entry name" value="EAL"/>
    <property type="match status" value="2"/>
</dbReference>
<organism evidence="6 7">
    <name type="scientific">Saccharopolyspora karakumensis</name>
    <dbReference type="NCBI Taxonomy" id="2530386"/>
    <lineage>
        <taxon>Bacteria</taxon>
        <taxon>Bacillati</taxon>
        <taxon>Actinomycetota</taxon>
        <taxon>Actinomycetes</taxon>
        <taxon>Pseudonocardiales</taxon>
        <taxon>Pseudonocardiaceae</taxon>
        <taxon>Saccharopolyspora</taxon>
    </lineage>
</organism>
<dbReference type="Gene3D" id="3.30.70.270">
    <property type="match status" value="2"/>
</dbReference>
<feature type="domain" description="PAC" evidence="3">
    <location>
        <begin position="654"/>
        <end position="706"/>
    </location>
</feature>
<dbReference type="PANTHER" id="PTHR44757">
    <property type="entry name" value="DIGUANYLATE CYCLASE DGCP"/>
    <property type="match status" value="1"/>
</dbReference>
<dbReference type="SMART" id="SM00052">
    <property type="entry name" value="EAL"/>
    <property type="match status" value="1"/>
</dbReference>
<dbReference type="AlphaFoldDB" id="A0A4R5BZR7"/>
<dbReference type="EMBL" id="SMLA01000002">
    <property type="protein sequence ID" value="TDD92768.1"/>
    <property type="molecule type" value="Genomic_DNA"/>
</dbReference>
<dbReference type="CDD" id="cd01948">
    <property type="entry name" value="EAL"/>
    <property type="match status" value="2"/>
</dbReference>
<dbReference type="NCBIfam" id="TIGR00254">
    <property type="entry name" value="GGDEF"/>
    <property type="match status" value="1"/>
</dbReference>
<proteinExistence type="predicted"/>
<dbReference type="Pfam" id="PF00990">
    <property type="entry name" value="GGDEF"/>
    <property type="match status" value="2"/>
</dbReference>
<evidence type="ECO:0000313" key="7">
    <source>
        <dbReference type="Proteomes" id="UP000294723"/>
    </source>
</evidence>
<keyword evidence="7" id="KW-1185">Reference proteome</keyword>
<evidence type="ECO:0000259" key="2">
    <source>
        <dbReference type="PROSITE" id="PS50112"/>
    </source>
</evidence>
<protein>
    <submittedName>
        <fullName evidence="6">EAL domain-containing protein</fullName>
    </submittedName>
</protein>
<feature type="domain" description="EAL" evidence="4">
    <location>
        <begin position="1"/>
        <end position="241"/>
    </location>
</feature>
<feature type="domain" description="EAL" evidence="4">
    <location>
        <begin position="876"/>
        <end position="1130"/>
    </location>
</feature>
<reference evidence="6 7" key="1">
    <citation type="submission" date="2019-03" db="EMBL/GenBank/DDBJ databases">
        <title>Draft genome sequences of novel Actinobacteria.</title>
        <authorList>
            <person name="Sahin N."/>
            <person name="Ay H."/>
            <person name="Saygin H."/>
        </authorList>
    </citation>
    <scope>NUCLEOTIDE SEQUENCE [LARGE SCALE GENOMIC DNA]</scope>
    <source>
        <strain evidence="6 7">5K548</strain>
    </source>
</reference>
<feature type="region of interest" description="Disordered" evidence="1">
    <location>
        <begin position="550"/>
        <end position="577"/>
    </location>
</feature>
<dbReference type="InterPro" id="IPR035919">
    <property type="entry name" value="EAL_sf"/>
</dbReference>
<dbReference type="SUPFAM" id="SSF55785">
    <property type="entry name" value="PYP-like sensor domain (PAS domain)"/>
    <property type="match status" value="1"/>
</dbReference>
<feature type="domain" description="GGDEF" evidence="5">
    <location>
        <begin position="416"/>
        <end position="544"/>
    </location>
</feature>
<dbReference type="PROSITE" id="PS50112">
    <property type="entry name" value="PAS"/>
    <property type="match status" value="1"/>
</dbReference>
<dbReference type="InterPro" id="IPR029787">
    <property type="entry name" value="Nucleotide_cyclase"/>
</dbReference>
<accession>A0A4R5BZR7</accession>
<dbReference type="PROSITE" id="PS50887">
    <property type="entry name" value="GGDEF"/>
    <property type="match status" value="2"/>
</dbReference>
<evidence type="ECO:0000256" key="1">
    <source>
        <dbReference type="SAM" id="MobiDB-lite"/>
    </source>
</evidence>
<dbReference type="SUPFAM" id="SSF55073">
    <property type="entry name" value="Nucleotide cyclase"/>
    <property type="match status" value="2"/>
</dbReference>
<dbReference type="CDD" id="cd01949">
    <property type="entry name" value="GGDEF"/>
    <property type="match status" value="1"/>
</dbReference>